<keyword evidence="2" id="KW-1185">Reference proteome</keyword>
<proteinExistence type="predicted"/>
<dbReference type="Proteomes" id="UP000073492">
    <property type="component" value="Unassembled WGS sequence"/>
</dbReference>
<dbReference type="AlphaFoldDB" id="A0A139HNT3"/>
<comment type="caution">
    <text evidence="1">The sequence shown here is derived from an EMBL/GenBank/DDBJ whole genome shotgun (WGS) entry which is preliminary data.</text>
</comment>
<accession>A0A139HNT3</accession>
<reference evidence="1 2" key="1">
    <citation type="submission" date="2015-07" db="EMBL/GenBank/DDBJ databases">
        <title>Comparative genomics of the Sigatoka disease complex on banana suggests a link between parallel evolutionary changes in Pseudocercospora fijiensis and Pseudocercospora eumusae and increased virulence on the banana host.</title>
        <authorList>
            <person name="Chang T.-C."/>
            <person name="Salvucci A."/>
            <person name="Crous P.W."/>
            <person name="Stergiopoulos I."/>
        </authorList>
    </citation>
    <scope>NUCLEOTIDE SEQUENCE [LARGE SCALE GENOMIC DNA]</scope>
    <source>
        <strain evidence="1 2">CBS 116634</strain>
    </source>
</reference>
<name>A0A139HNT3_9PEZI</name>
<organism evidence="1 2">
    <name type="scientific">Pseudocercospora musae</name>
    <dbReference type="NCBI Taxonomy" id="113226"/>
    <lineage>
        <taxon>Eukaryota</taxon>
        <taxon>Fungi</taxon>
        <taxon>Dikarya</taxon>
        <taxon>Ascomycota</taxon>
        <taxon>Pezizomycotina</taxon>
        <taxon>Dothideomycetes</taxon>
        <taxon>Dothideomycetidae</taxon>
        <taxon>Mycosphaerellales</taxon>
        <taxon>Mycosphaerellaceae</taxon>
        <taxon>Pseudocercospora</taxon>
    </lineage>
</organism>
<gene>
    <name evidence="1" type="ORF">AC579_8973</name>
</gene>
<dbReference type="STRING" id="113226.A0A139HNT3"/>
<dbReference type="OrthoDB" id="7756796at2759"/>
<sequence length="100" mass="11381">MNNFFAIPRFEAMHINVAEIMAIWLSVKQWSAQWTGARVTVHTDNTTACSGLSKQRVRVEGNRPLLDDGNLEYDDDDITEPDAEWLSIIQALLRACFGQR</sequence>
<evidence type="ECO:0000313" key="1">
    <source>
        <dbReference type="EMBL" id="KXT04118.1"/>
    </source>
</evidence>
<protein>
    <submittedName>
        <fullName evidence="1">Uncharacterized protein</fullName>
    </submittedName>
</protein>
<evidence type="ECO:0000313" key="2">
    <source>
        <dbReference type="Proteomes" id="UP000073492"/>
    </source>
</evidence>
<dbReference type="EMBL" id="LFZO01000593">
    <property type="protein sequence ID" value="KXT04118.1"/>
    <property type="molecule type" value="Genomic_DNA"/>
</dbReference>